<dbReference type="InterPro" id="IPR011761">
    <property type="entry name" value="ATP-grasp"/>
</dbReference>
<comment type="function">
    <text evidence="5">Catalyzes the ATP-dependent conversion of 5-aminoimidazole ribonucleotide (AIR) and HCO(3)- to N5-carboxyaminoimidazole ribonucleotide (N5-CAIR).</text>
</comment>
<dbReference type="InterPro" id="IPR003135">
    <property type="entry name" value="ATP-grasp_carboxylate-amine"/>
</dbReference>
<comment type="catalytic activity">
    <reaction evidence="4 5">
        <text>5-amino-1-(5-phospho-beta-D-ribosyl)imidazole + hydrogencarbonate + ATP = 5-carboxyamino-1-(5-phospho-D-ribosyl)imidazole + ADP + phosphate + 2 H(+)</text>
        <dbReference type="Rhea" id="RHEA:19317"/>
        <dbReference type="ChEBI" id="CHEBI:15378"/>
        <dbReference type="ChEBI" id="CHEBI:17544"/>
        <dbReference type="ChEBI" id="CHEBI:30616"/>
        <dbReference type="ChEBI" id="CHEBI:43474"/>
        <dbReference type="ChEBI" id="CHEBI:58730"/>
        <dbReference type="ChEBI" id="CHEBI:137981"/>
        <dbReference type="ChEBI" id="CHEBI:456216"/>
        <dbReference type="EC" id="6.3.4.18"/>
    </reaction>
</comment>
<evidence type="ECO:0000259" key="6">
    <source>
        <dbReference type="PROSITE" id="PS50975"/>
    </source>
</evidence>
<keyword evidence="1 4" id="KW-0547">Nucleotide-binding</keyword>
<dbReference type="PANTHER" id="PTHR11609:SF5">
    <property type="entry name" value="PHOSPHORIBOSYLAMINOIMIDAZOLE CARBOXYLASE"/>
    <property type="match status" value="1"/>
</dbReference>
<dbReference type="HAMAP" id="MF_01928">
    <property type="entry name" value="PurK"/>
    <property type="match status" value="1"/>
</dbReference>
<dbReference type="Pfam" id="PF22660">
    <property type="entry name" value="RS_preATP-grasp-like"/>
    <property type="match status" value="1"/>
</dbReference>
<keyword evidence="2 4" id="KW-0658">Purine biosynthesis</keyword>
<comment type="subunit">
    <text evidence="4 5">Homodimer.</text>
</comment>
<organism evidence="7 8">
    <name type="scientific">Fluctibacter corallii</name>
    <dbReference type="NCBI Taxonomy" id="2984329"/>
    <lineage>
        <taxon>Bacteria</taxon>
        <taxon>Pseudomonadati</taxon>
        <taxon>Pseudomonadota</taxon>
        <taxon>Gammaproteobacteria</taxon>
        <taxon>Alteromonadales</taxon>
        <taxon>Alteromonadaceae</taxon>
        <taxon>Fluctibacter</taxon>
    </lineage>
</organism>
<evidence type="ECO:0000256" key="1">
    <source>
        <dbReference type="ARBA" id="ARBA00022741"/>
    </source>
</evidence>
<evidence type="ECO:0000256" key="2">
    <source>
        <dbReference type="ARBA" id="ARBA00022755"/>
    </source>
</evidence>
<comment type="similarity">
    <text evidence="4 5">Belongs to the PurK/PurT family.</text>
</comment>
<dbReference type="RefSeq" id="WP_263711543.1">
    <property type="nucleotide sequence ID" value="NZ_JAOWKX010000003.1"/>
</dbReference>
<dbReference type="InterPro" id="IPR016185">
    <property type="entry name" value="PreATP-grasp_dom_sf"/>
</dbReference>
<evidence type="ECO:0000256" key="5">
    <source>
        <dbReference type="RuleBase" id="RU361200"/>
    </source>
</evidence>
<dbReference type="InterPro" id="IPR005875">
    <property type="entry name" value="PurK"/>
</dbReference>
<comment type="caution">
    <text evidence="7">The sequence shown here is derived from an EMBL/GenBank/DDBJ whole genome shotgun (WGS) entry which is preliminary data.</text>
</comment>
<evidence type="ECO:0000313" key="7">
    <source>
        <dbReference type="EMBL" id="MCV2884315.1"/>
    </source>
</evidence>
<dbReference type="InterPro" id="IPR040686">
    <property type="entry name" value="PurK_C"/>
</dbReference>
<name>A0ABT3A6S8_9ALTE</name>
<dbReference type="SUPFAM" id="SSF51246">
    <property type="entry name" value="Rudiment single hybrid motif"/>
    <property type="match status" value="1"/>
</dbReference>
<accession>A0ABT3A6S8</accession>
<comment type="function">
    <text evidence="4">Catalyzes the ATP-dependent conversion of 5-aminoimidazole ribonucleotide (AIR) and HCO(3)(-) to N5-carboxyaminoimidazole ribonucleotide (N5-CAIR).</text>
</comment>
<dbReference type="GO" id="GO:0034028">
    <property type="term" value="F:5-(carboxyamino)imidazole ribonucleotide synthase activity"/>
    <property type="evidence" value="ECO:0007669"/>
    <property type="project" value="UniProtKB-EC"/>
</dbReference>
<dbReference type="Pfam" id="PF02222">
    <property type="entry name" value="ATP-grasp"/>
    <property type="match status" value="1"/>
</dbReference>
<feature type="binding site" evidence="4">
    <location>
        <begin position="173"/>
        <end position="176"/>
    </location>
    <ligand>
        <name>ATP</name>
        <dbReference type="ChEBI" id="CHEBI:30616"/>
    </ligand>
</feature>
<dbReference type="SUPFAM" id="SSF56059">
    <property type="entry name" value="Glutathione synthetase ATP-binding domain-like"/>
    <property type="match status" value="1"/>
</dbReference>
<dbReference type="Gene3D" id="3.40.50.20">
    <property type="match status" value="1"/>
</dbReference>
<reference evidence="7 8" key="1">
    <citation type="submission" date="2022-10" db="EMBL/GenBank/DDBJ databases">
        <title>Aestuariibacter sp. AA17 isolated from Montipora capitata coral fragment.</title>
        <authorList>
            <person name="Emsley S.A."/>
            <person name="Pfannmuller K.M."/>
            <person name="Loughran R.M."/>
            <person name="Shlafstein M."/>
            <person name="Papke E."/>
            <person name="Saw J.H."/>
            <person name="Ushijima B."/>
            <person name="Videau P."/>
        </authorList>
    </citation>
    <scope>NUCLEOTIDE SEQUENCE [LARGE SCALE GENOMIC DNA]</scope>
    <source>
        <strain evidence="7 8">AA17</strain>
    </source>
</reference>
<dbReference type="Pfam" id="PF17769">
    <property type="entry name" value="PurK_C"/>
    <property type="match status" value="1"/>
</dbReference>
<evidence type="ECO:0000256" key="3">
    <source>
        <dbReference type="ARBA" id="ARBA00022840"/>
    </source>
</evidence>
<dbReference type="EMBL" id="JAOWKX010000003">
    <property type="protein sequence ID" value="MCV2884315.1"/>
    <property type="molecule type" value="Genomic_DNA"/>
</dbReference>
<feature type="binding site" evidence="4">
    <location>
        <begin position="138"/>
        <end position="144"/>
    </location>
    <ligand>
        <name>ATP</name>
        <dbReference type="ChEBI" id="CHEBI:30616"/>
    </ligand>
</feature>
<dbReference type="Gene3D" id="3.30.1490.20">
    <property type="entry name" value="ATP-grasp fold, A domain"/>
    <property type="match status" value="1"/>
</dbReference>
<dbReference type="NCBIfam" id="NF004679">
    <property type="entry name" value="PRK06019.1-5"/>
    <property type="match status" value="1"/>
</dbReference>
<sequence>MNVLIYGCGQLAQMMYLAACPLGITVRAVDVDNECVVHPISKDTLTLSLEDAIQQADAISVEFEHIPEHLLALAQKTGKLMPSMDAVLAGADRVREKTLLDTLAVANAEHAIVSELSQLDEVVEKLGLPLILKASRDGYDGYGQWRLKTLESLPELKDELQTLDLSAVPLVVEKMVPFDRELSLVGVRNVKGEIAFYPLAENTHHEGQLHVSIAPAPDSDARLQAQAEKAFTAIANAFKYVGVMAVEFFQVGETLLVNEIAPRVHNSGHWTMAGADTSQFENHIRAVAGLPLGSTEGKTLSAMLNIIGCDHFSRELLSVPRTQLHLYGKKVRAKRKMGHINITADSYTKLGKKLKKVAEYLPVEHFPRIQNEANKLIEIKG</sequence>
<dbReference type="EC" id="6.3.4.18" evidence="4 5"/>
<keyword evidence="3 4" id="KW-0067">ATP-binding</keyword>
<keyword evidence="4 5" id="KW-0436">Ligase</keyword>
<dbReference type="SUPFAM" id="SSF52440">
    <property type="entry name" value="PreATP-grasp domain"/>
    <property type="match status" value="1"/>
</dbReference>
<proteinExistence type="inferred from homology"/>
<dbReference type="InterPro" id="IPR054350">
    <property type="entry name" value="PurT/PurK_preATP-grasp"/>
</dbReference>
<gene>
    <name evidence="4 5" type="primary">purK</name>
    <name evidence="7" type="ORF">OE749_06370</name>
</gene>
<feature type="binding site" evidence="4">
    <location>
        <position position="204"/>
    </location>
    <ligand>
        <name>ATP</name>
        <dbReference type="ChEBI" id="CHEBI:30616"/>
    </ligand>
</feature>
<evidence type="ECO:0000256" key="4">
    <source>
        <dbReference type="HAMAP-Rule" id="MF_01928"/>
    </source>
</evidence>
<feature type="binding site" evidence="4">
    <location>
        <position position="93"/>
    </location>
    <ligand>
        <name>ATP</name>
        <dbReference type="ChEBI" id="CHEBI:30616"/>
    </ligand>
</feature>
<dbReference type="Gene3D" id="3.30.470.20">
    <property type="entry name" value="ATP-grasp fold, B domain"/>
    <property type="match status" value="1"/>
</dbReference>
<dbReference type="PROSITE" id="PS50975">
    <property type="entry name" value="ATP_GRASP"/>
    <property type="match status" value="1"/>
</dbReference>
<protein>
    <recommendedName>
        <fullName evidence="4 5">N5-carboxyaminoimidazole ribonucleotide synthase</fullName>
        <shortName evidence="4 5">N5-CAIR synthase</shortName>
        <ecNumber evidence="4 5">6.3.4.18</ecNumber>
    </recommendedName>
    <alternativeName>
        <fullName evidence="4 5">5-(carboxyamino)imidazole ribonucleotide synthetase</fullName>
    </alternativeName>
</protein>
<dbReference type="Proteomes" id="UP001652504">
    <property type="component" value="Unassembled WGS sequence"/>
</dbReference>
<dbReference type="InterPro" id="IPR011054">
    <property type="entry name" value="Rudment_hybrid_motif"/>
</dbReference>
<feature type="domain" description="ATP-grasp" evidence="6">
    <location>
        <begin position="97"/>
        <end position="288"/>
    </location>
</feature>
<evidence type="ECO:0000313" key="8">
    <source>
        <dbReference type="Proteomes" id="UP001652504"/>
    </source>
</evidence>
<comment type="pathway">
    <text evidence="4 5">Purine metabolism; IMP biosynthesis via de novo pathway; 5-amino-1-(5-phospho-D-ribosyl)imidazole-4-carboxylate from 5-amino-1-(5-phospho-D-ribosyl)imidazole (N5-CAIR route): step 1/2.</text>
</comment>
<dbReference type="InterPro" id="IPR013815">
    <property type="entry name" value="ATP_grasp_subdomain_1"/>
</dbReference>
<dbReference type="PANTHER" id="PTHR11609">
    <property type="entry name" value="PURINE BIOSYNTHESIS PROTEIN 6/7, PUR6/7"/>
    <property type="match status" value="1"/>
</dbReference>
<feature type="binding site" evidence="4">
    <location>
        <position position="181"/>
    </location>
    <ligand>
        <name>ATP</name>
        <dbReference type="ChEBI" id="CHEBI:30616"/>
    </ligand>
</feature>
<feature type="binding site" evidence="4">
    <location>
        <position position="133"/>
    </location>
    <ligand>
        <name>ATP</name>
        <dbReference type="ChEBI" id="CHEBI:30616"/>
    </ligand>
</feature>
<keyword evidence="8" id="KW-1185">Reference proteome</keyword>
<feature type="binding site" evidence="4">
    <location>
        <begin position="258"/>
        <end position="259"/>
    </location>
    <ligand>
        <name>ATP</name>
        <dbReference type="ChEBI" id="CHEBI:30616"/>
    </ligand>
</feature>
<dbReference type="NCBIfam" id="TIGR01161">
    <property type="entry name" value="purK"/>
    <property type="match status" value="1"/>
</dbReference>